<evidence type="ECO:0000313" key="8">
    <source>
        <dbReference type="Proteomes" id="UP000887565"/>
    </source>
</evidence>
<evidence type="ECO:0000256" key="6">
    <source>
        <dbReference type="ARBA" id="ARBA00023180"/>
    </source>
</evidence>
<keyword evidence="2" id="KW-0812">Transmembrane</keyword>
<keyword evidence="5" id="KW-0472">Membrane</keyword>
<evidence type="ECO:0000256" key="3">
    <source>
        <dbReference type="ARBA" id="ARBA00022729"/>
    </source>
</evidence>
<dbReference type="WBParaSite" id="nRc.2.0.1.t43803-RA">
    <property type="protein sequence ID" value="nRc.2.0.1.t43803-RA"/>
    <property type="gene ID" value="nRc.2.0.1.g43803"/>
</dbReference>
<reference evidence="9" key="1">
    <citation type="submission" date="2022-11" db="UniProtKB">
        <authorList>
            <consortium name="WormBaseParasite"/>
        </authorList>
    </citation>
    <scope>IDENTIFICATION</scope>
</reference>
<evidence type="ECO:0000256" key="2">
    <source>
        <dbReference type="ARBA" id="ARBA00022692"/>
    </source>
</evidence>
<comment type="subcellular location">
    <subcellularLocation>
        <location evidence="1">Membrane</location>
        <topology evidence="1">Single-pass type I membrane protein</topology>
    </subcellularLocation>
</comment>
<dbReference type="PANTHER" id="PTHR32178">
    <property type="entry name" value="FAM187"/>
    <property type="match status" value="1"/>
</dbReference>
<name>A0A915L218_ROMCU</name>
<dbReference type="GO" id="GO:0016020">
    <property type="term" value="C:membrane"/>
    <property type="evidence" value="ECO:0007669"/>
    <property type="project" value="UniProtKB-SubCell"/>
</dbReference>
<evidence type="ECO:0000256" key="5">
    <source>
        <dbReference type="ARBA" id="ARBA00023136"/>
    </source>
</evidence>
<keyword evidence="4" id="KW-1133">Transmembrane helix</keyword>
<evidence type="ECO:0000256" key="4">
    <source>
        <dbReference type="ARBA" id="ARBA00022989"/>
    </source>
</evidence>
<dbReference type="AlphaFoldDB" id="A0A915L218"/>
<keyword evidence="6" id="KW-0325">Glycoprotein</keyword>
<proteinExistence type="predicted"/>
<protein>
    <submittedName>
        <fullName evidence="9">Uncharacterized protein</fullName>
    </submittedName>
</protein>
<sequence length="319" mass="36651">MDFQAERFQAVWIGSVPSKKATVNFVVLPGQGANETVLVDERLASYYFCLDSREREVVKSGRISPRMVVSQSGLHAIMHINIAEPEHFWENRRFYWKFRPWSESDAKISLEDDPFLKVLPVEEKDDDESNEMMDSLAGGADLDPSATTTRAPKNPTPNPSFLINEPYHTLFILSVQNAKSSGEYFCFDEDDQISAVYHLDVVEKDPYKTVGLNPDEPDWFILPAYYPEYGVEVITEWSSWTSCDRCGYVAERRRYGKCIVRPVEKHKDVPEGDWMPALQELFFLYPSGLPCRTSWLPEIVRNLTEVAGRPNFIHISFCK</sequence>
<evidence type="ECO:0000256" key="1">
    <source>
        <dbReference type="ARBA" id="ARBA00004479"/>
    </source>
</evidence>
<dbReference type="PANTHER" id="PTHR32178:SF6">
    <property type="entry name" value="IG-LIKE DOMAIN-CONTAINING PROTEIN"/>
    <property type="match status" value="1"/>
</dbReference>
<keyword evidence="8" id="KW-1185">Reference proteome</keyword>
<evidence type="ECO:0000256" key="7">
    <source>
        <dbReference type="SAM" id="MobiDB-lite"/>
    </source>
</evidence>
<dbReference type="Proteomes" id="UP000887565">
    <property type="component" value="Unplaced"/>
</dbReference>
<evidence type="ECO:0000313" key="9">
    <source>
        <dbReference type="WBParaSite" id="nRc.2.0.1.t43803-RA"/>
    </source>
</evidence>
<feature type="region of interest" description="Disordered" evidence="7">
    <location>
        <begin position="121"/>
        <end position="158"/>
    </location>
</feature>
<keyword evidence="3" id="KW-0732">Signal</keyword>
<organism evidence="8 9">
    <name type="scientific">Romanomermis culicivorax</name>
    <name type="common">Nematode worm</name>
    <dbReference type="NCBI Taxonomy" id="13658"/>
    <lineage>
        <taxon>Eukaryota</taxon>
        <taxon>Metazoa</taxon>
        <taxon>Ecdysozoa</taxon>
        <taxon>Nematoda</taxon>
        <taxon>Enoplea</taxon>
        <taxon>Dorylaimia</taxon>
        <taxon>Mermithida</taxon>
        <taxon>Mermithoidea</taxon>
        <taxon>Mermithidae</taxon>
        <taxon>Romanomermis</taxon>
    </lineage>
</organism>
<dbReference type="InterPro" id="IPR039311">
    <property type="entry name" value="FAM187A/B"/>
</dbReference>
<accession>A0A915L218</accession>